<dbReference type="KEGG" id="gcr:GcLGCM259_2127"/>
<feature type="transmembrane region" description="Helical" evidence="5">
    <location>
        <begin position="102"/>
        <end position="121"/>
    </location>
</feature>
<dbReference type="RefSeq" id="WP_246049539.1">
    <property type="nucleotide sequence ID" value="NZ_CP034412.1"/>
</dbReference>
<dbReference type="EMBL" id="CP034412">
    <property type="protein sequence ID" value="QCY47841.1"/>
    <property type="molecule type" value="Genomic_DNA"/>
</dbReference>
<feature type="transmembrane region" description="Helical" evidence="5">
    <location>
        <begin position="302"/>
        <end position="321"/>
    </location>
</feature>
<evidence type="ECO:0000256" key="4">
    <source>
        <dbReference type="ARBA" id="ARBA00023136"/>
    </source>
</evidence>
<dbReference type="InterPro" id="IPR020846">
    <property type="entry name" value="MFS_dom"/>
</dbReference>
<keyword evidence="4 5" id="KW-0472">Membrane</keyword>
<feature type="transmembrane region" description="Helical" evidence="5">
    <location>
        <begin position="168"/>
        <end position="188"/>
    </location>
</feature>
<feature type="transmembrane region" description="Helical" evidence="5">
    <location>
        <begin position="278"/>
        <end position="296"/>
    </location>
</feature>
<dbReference type="PANTHER" id="PTHR23514">
    <property type="entry name" value="BYPASS OF STOP CODON PROTEIN 6"/>
    <property type="match status" value="1"/>
</dbReference>
<feature type="transmembrane region" description="Helical" evidence="5">
    <location>
        <begin position="44"/>
        <end position="64"/>
    </location>
</feature>
<dbReference type="Proteomes" id="UP000307000">
    <property type="component" value="Chromosome"/>
</dbReference>
<dbReference type="Gene3D" id="1.20.1250.20">
    <property type="entry name" value="MFS general substrate transporter like domains"/>
    <property type="match status" value="1"/>
</dbReference>
<dbReference type="PROSITE" id="PS50850">
    <property type="entry name" value="MFS"/>
    <property type="match status" value="1"/>
</dbReference>
<feature type="transmembrane region" description="Helical" evidence="5">
    <location>
        <begin position="76"/>
        <end position="96"/>
    </location>
</feature>
<keyword evidence="8" id="KW-1185">Reference proteome</keyword>
<gene>
    <name evidence="7" type="ORF">GcLGCM259_2127</name>
</gene>
<feature type="transmembrane region" description="Helical" evidence="5">
    <location>
        <begin position="360"/>
        <end position="380"/>
    </location>
</feature>
<keyword evidence="2 5" id="KW-0812">Transmembrane</keyword>
<evidence type="ECO:0000313" key="8">
    <source>
        <dbReference type="Proteomes" id="UP000307000"/>
    </source>
</evidence>
<dbReference type="SUPFAM" id="SSF103473">
    <property type="entry name" value="MFS general substrate transporter"/>
    <property type="match status" value="1"/>
</dbReference>
<evidence type="ECO:0000256" key="5">
    <source>
        <dbReference type="SAM" id="Phobius"/>
    </source>
</evidence>
<keyword evidence="3 5" id="KW-1133">Transmembrane helix</keyword>
<dbReference type="Pfam" id="PF07690">
    <property type="entry name" value="MFS_1"/>
    <property type="match status" value="1"/>
</dbReference>
<dbReference type="InterPro" id="IPR051788">
    <property type="entry name" value="MFS_Transporter"/>
</dbReference>
<dbReference type="GO" id="GO:0022857">
    <property type="term" value="F:transmembrane transporter activity"/>
    <property type="evidence" value="ECO:0007669"/>
    <property type="project" value="InterPro"/>
</dbReference>
<accession>A0A5B7WUT6</accession>
<name>A0A5B7WUT6_9MICC</name>
<proteinExistence type="predicted"/>
<dbReference type="InterPro" id="IPR036259">
    <property type="entry name" value="MFS_trans_sf"/>
</dbReference>
<feature type="transmembrane region" description="Helical" evidence="5">
    <location>
        <begin position="250"/>
        <end position="266"/>
    </location>
</feature>
<evidence type="ECO:0000256" key="2">
    <source>
        <dbReference type="ARBA" id="ARBA00022692"/>
    </source>
</evidence>
<comment type="subcellular location">
    <subcellularLocation>
        <location evidence="1">Cell membrane</location>
        <topology evidence="1">Multi-pass membrane protein</topology>
    </subcellularLocation>
</comment>
<evidence type="ECO:0000256" key="3">
    <source>
        <dbReference type="ARBA" id="ARBA00022989"/>
    </source>
</evidence>
<evidence type="ECO:0000259" key="6">
    <source>
        <dbReference type="PROSITE" id="PS50850"/>
    </source>
</evidence>
<protein>
    <submittedName>
        <fullName evidence="7">MFS transporter</fullName>
    </submittedName>
</protein>
<evidence type="ECO:0000313" key="7">
    <source>
        <dbReference type="EMBL" id="QCY47841.1"/>
    </source>
</evidence>
<organism evidence="7 8">
    <name type="scientific">Glutamicibacter creatinolyticus</name>
    <dbReference type="NCBI Taxonomy" id="162496"/>
    <lineage>
        <taxon>Bacteria</taxon>
        <taxon>Bacillati</taxon>
        <taxon>Actinomycetota</taxon>
        <taxon>Actinomycetes</taxon>
        <taxon>Micrococcales</taxon>
        <taxon>Micrococcaceae</taxon>
        <taxon>Glutamicibacter</taxon>
    </lineage>
</organism>
<feature type="transmembrane region" description="Helical" evidence="5">
    <location>
        <begin position="333"/>
        <end position="354"/>
    </location>
</feature>
<feature type="transmembrane region" description="Helical" evidence="5">
    <location>
        <begin position="214"/>
        <end position="238"/>
    </location>
</feature>
<reference evidence="7 8" key="1">
    <citation type="submission" date="2018-12" db="EMBL/GenBank/DDBJ databases">
        <title>Complete Genome Sequence of Glutamicibacter creatinolyticus strain LGCM259,isolated from an abscess of a 12-year-old mare in Italy.</title>
        <authorList>
            <person name="Santos R.G."/>
            <person name="Silva A.L."/>
            <person name="Seyffert N."/>
            <person name="Castro T.L.P."/>
            <person name="Attili A.R."/>
            <person name="Rifici C."/>
            <person name="Mazzullo G."/>
            <person name="Brenig B."/>
            <person name="Venanzi F."/>
            <person name="Azevedo V."/>
        </authorList>
    </citation>
    <scope>NUCLEOTIDE SEQUENCE [LARGE SCALE GENOMIC DNA]</scope>
    <source>
        <strain evidence="7 8">LGCM 259</strain>
    </source>
</reference>
<dbReference type="InterPro" id="IPR011701">
    <property type="entry name" value="MFS"/>
</dbReference>
<evidence type="ECO:0000256" key="1">
    <source>
        <dbReference type="ARBA" id="ARBA00004651"/>
    </source>
</evidence>
<dbReference type="CDD" id="cd17393">
    <property type="entry name" value="MFS_MosC_like"/>
    <property type="match status" value="1"/>
</dbReference>
<sequence length="401" mass="40803">MQPAPQAVAWRNALMAAFLASGLLLATLVARLPSLRDELQLDHASVGLLLLCLSAGSFLSVSLSGHLVSRLGAANVMRLCAVLAGTSLALVGISAVLWHLPWLTGIFLFTQGLGIASWNVASNVQGAAMERSLGRVVMSMLHGFFSIGTVLGAGIGAAAAALQITIAAHYAVMGVLIGAIVLLGSRYFGPDNSRAAHGSGQGSLGRAWREPQTILLGVLVLGMALAEGAAGDWVALALADGYGTTESTGALGYAVFVTAMTAMRLLGGDLILRFGRVVMIRVSAVLALIGLLLFSTGQSLPVAFAALGLWGIGVALTFPLAMSAASDDPLHAAARVSVVSTIGYGAFLGGPPLLGLLANQIGLLPALSSISLLVVLALVLSSNAAGYPKDTGDSEQSMQGK</sequence>
<feature type="domain" description="Major facilitator superfamily (MFS) profile" evidence="6">
    <location>
        <begin position="10"/>
        <end position="383"/>
    </location>
</feature>
<feature type="transmembrane region" description="Helical" evidence="5">
    <location>
        <begin position="141"/>
        <end position="162"/>
    </location>
</feature>
<dbReference type="GO" id="GO:0005886">
    <property type="term" value="C:plasma membrane"/>
    <property type="evidence" value="ECO:0007669"/>
    <property type="project" value="UniProtKB-SubCell"/>
</dbReference>
<feature type="transmembrane region" description="Helical" evidence="5">
    <location>
        <begin position="12"/>
        <end position="32"/>
    </location>
</feature>
<dbReference type="AlphaFoldDB" id="A0A5B7WUT6"/>
<dbReference type="PANTHER" id="PTHR23514:SF13">
    <property type="entry name" value="INNER MEMBRANE PROTEIN YBJJ"/>
    <property type="match status" value="1"/>
</dbReference>